<dbReference type="AlphaFoldDB" id="A0A6M0H3A6"/>
<dbReference type="InterPro" id="IPR001647">
    <property type="entry name" value="HTH_TetR"/>
</dbReference>
<feature type="DNA-binding region" description="H-T-H motif" evidence="2">
    <location>
        <begin position="29"/>
        <end position="48"/>
    </location>
</feature>
<dbReference type="PROSITE" id="PS50977">
    <property type="entry name" value="HTH_TETR_2"/>
    <property type="match status" value="1"/>
</dbReference>
<evidence type="ECO:0000313" key="5">
    <source>
        <dbReference type="Proteomes" id="UP000481872"/>
    </source>
</evidence>
<evidence type="ECO:0000313" key="4">
    <source>
        <dbReference type="EMBL" id="NEU05236.1"/>
    </source>
</evidence>
<protein>
    <submittedName>
        <fullName evidence="4">TetR/AcrR family transcriptional regulator</fullName>
    </submittedName>
</protein>
<evidence type="ECO:0000259" key="3">
    <source>
        <dbReference type="PROSITE" id="PS50977"/>
    </source>
</evidence>
<name>A0A6M0H3A6_9CLOT</name>
<accession>A0A6M0H3A6</accession>
<dbReference type="GO" id="GO:0003677">
    <property type="term" value="F:DNA binding"/>
    <property type="evidence" value="ECO:0007669"/>
    <property type="project" value="UniProtKB-UniRule"/>
</dbReference>
<dbReference type="Pfam" id="PF00440">
    <property type="entry name" value="TetR_N"/>
    <property type="match status" value="1"/>
</dbReference>
<reference evidence="4 5" key="1">
    <citation type="submission" date="2020-02" db="EMBL/GenBank/DDBJ databases">
        <title>Genome assembly of a novel Clostridium senegalense strain.</title>
        <authorList>
            <person name="Gupta T.B."/>
            <person name="Jauregui R."/>
            <person name="Maclean P."/>
            <person name="Nawarathana A."/>
            <person name="Brightwell G."/>
        </authorList>
    </citation>
    <scope>NUCLEOTIDE SEQUENCE [LARGE SCALE GENOMIC DNA]</scope>
    <source>
        <strain evidence="4 5">AGRFS4</strain>
    </source>
</reference>
<dbReference type="PRINTS" id="PR00455">
    <property type="entry name" value="HTHTETR"/>
</dbReference>
<dbReference type="PANTHER" id="PTHR43479:SF11">
    <property type="entry name" value="ACREF_ENVCD OPERON REPRESSOR-RELATED"/>
    <property type="match status" value="1"/>
</dbReference>
<comment type="caution">
    <text evidence="4">The sequence shown here is derived from an EMBL/GenBank/DDBJ whole genome shotgun (WGS) entry which is preliminary data.</text>
</comment>
<keyword evidence="1 2" id="KW-0238">DNA-binding</keyword>
<evidence type="ECO:0000256" key="1">
    <source>
        <dbReference type="ARBA" id="ARBA00023125"/>
    </source>
</evidence>
<dbReference type="Proteomes" id="UP000481872">
    <property type="component" value="Unassembled WGS sequence"/>
</dbReference>
<proteinExistence type="predicted"/>
<dbReference type="EMBL" id="JAAGPU010000017">
    <property type="protein sequence ID" value="NEU05236.1"/>
    <property type="molecule type" value="Genomic_DNA"/>
</dbReference>
<organism evidence="4 5">
    <name type="scientific">Clostridium senegalense</name>
    <dbReference type="NCBI Taxonomy" id="1465809"/>
    <lineage>
        <taxon>Bacteria</taxon>
        <taxon>Bacillati</taxon>
        <taxon>Bacillota</taxon>
        <taxon>Clostridia</taxon>
        <taxon>Eubacteriales</taxon>
        <taxon>Clostridiaceae</taxon>
        <taxon>Clostridium</taxon>
    </lineage>
</organism>
<dbReference type="SUPFAM" id="SSF46689">
    <property type="entry name" value="Homeodomain-like"/>
    <property type="match status" value="1"/>
</dbReference>
<gene>
    <name evidence="4" type="ORF">G3M99_10305</name>
</gene>
<sequence>MENEKLSTKEKIFTKSIELFSKKGFNGVSIRQIAKSVGIRESSIYNHYKSKDEIIESIFEYFAKSIKDYRPSTLELNRMMDFMSPEELFKHLVITYGKFLNGKLDSIAIIIYSEQFKNEKAKELMVETIIKEPSRFIKEILDMMIKKNLIKNIDTSLVADEYNYALVAITFEYAHAINDGKDTSPIIKKMFKHISFICDYLKVK</sequence>
<dbReference type="PANTHER" id="PTHR43479">
    <property type="entry name" value="ACREF/ENVCD OPERON REPRESSOR-RELATED"/>
    <property type="match status" value="1"/>
</dbReference>
<evidence type="ECO:0000256" key="2">
    <source>
        <dbReference type="PROSITE-ProRule" id="PRU00335"/>
    </source>
</evidence>
<dbReference type="Gene3D" id="1.10.357.10">
    <property type="entry name" value="Tetracycline Repressor, domain 2"/>
    <property type="match status" value="1"/>
</dbReference>
<keyword evidence="5" id="KW-1185">Reference proteome</keyword>
<dbReference type="InterPro" id="IPR050624">
    <property type="entry name" value="HTH-type_Tx_Regulator"/>
</dbReference>
<feature type="domain" description="HTH tetR-type" evidence="3">
    <location>
        <begin position="6"/>
        <end position="66"/>
    </location>
</feature>
<dbReference type="RefSeq" id="WP_199870100.1">
    <property type="nucleotide sequence ID" value="NZ_JAAGPU010000017.1"/>
</dbReference>
<dbReference type="InterPro" id="IPR009057">
    <property type="entry name" value="Homeodomain-like_sf"/>
</dbReference>